<dbReference type="Proteomes" id="UP001201449">
    <property type="component" value="Unassembled WGS sequence"/>
</dbReference>
<feature type="domain" description="Histidine kinase/HSP90-like ATPase" evidence="2">
    <location>
        <begin position="9"/>
        <end position="129"/>
    </location>
</feature>
<name>A0ABS9BZZ4_9BACT</name>
<dbReference type="Gene3D" id="3.30.565.10">
    <property type="entry name" value="Histidine kinase-like ATPase, C-terminal domain"/>
    <property type="match status" value="1"/>
</dbReference>
<dbReference type="InterPro" id="IPR050267">
    <property type="entry name" value="Anti-sigma-factor_SerPK"/>
</dbReference>
<dbReference type="RefSeq" id="WP_008628282.1">
    <property type="nucleotide sequence ID" value="NZ_JAKEVZ010000024.1"/>
</dbReference>
<keyword evidence="1" id="KW-0723">Serine/threonine-protein kinase</keyword>
<dbReference type="GO" id="GO:0005524">
    <property type="term" value="F:ATP binding"/>
    <property type="evidence" value="ECO:0007669"/>
    <property type="project" value="UniProtKB-KW"/>
</dbReference>
<keyword evidence="4" id="KW-1185">Reference proteome</keyword>
<sequence length="132" mass="14977">MKSIKISIPSLMENIKIIESFIDNAKEKYTINEDIYGNIMISVTECVTNAIVHGNQLDGNKKVDLELRLEDDSLHFTIVDEGPGFDYEHLSDPTAPENLEKIGGRGIFIMKHLSDDVKFEDQGRKTVLTFYL</sequence>
<reference evidence="3 4" key="1">
    <citation type="submission" date="2022-01" db="EMBL/GenBank/DDBJ databases">
        <title>Mariniradius saccharolyticus sp. nov., isolated from sediment of a river.</title>
        <authorList>
            <person name="Liu H."/>
        </authorList>
    </citation>
    <scope>NUCLEOTIDE SEQUENCE [LARGE SCALE GENOMIC DNA]</scope>
    <source>
        <strain evidence="3 4">RY-2</strain>
    </source>
</reference>
<evidence type="ECO:0000256" key="1">
    <source>
        <dbReference type="ARBA" id="ARBA00022527"/>
    </source>
</evidence>
<keyword evidence="1" id="KW-0808">Transferase</keyword>
<dbReference type="SUPFAM" id="SSF55874">
    <property type="entry name" value="ATPase domain of HSP90 chaperone/DNA topoisomerase II/histidine kinase"/>
    <property type="match status" value="1"/>
</dbReference>
<accession>A0ABS9BZZ4</accession>
<dbReference type="InterPro" id="IPR003594">
    <property type="entry name" value="HATPase_dom"/>
</dbReference>
<evidence type="ECO:0000313" key="3">
    <source>
        <dbReference type="EMBL" id="MCF1753241.1"/>
    </source>
</evidence>
<evidence type="ECO:0000313" key="4">
    <source>
        <dbReference type="Proteomes" id="UP001201449"/>
    </source>
</evidence>
<dbReference type="CDD" id="cd16936">
    <property type="entry name" value="HATPase_RsbW-like"/>
    <property type="match status" value="1"/>
</dbReference>
<dbReference type="InterPro" id="IPR036890">
    <property type="entry name" value="HATPase_C_sf"/>
</dbReference>
<dbReference type="PANTHER" id="PTHR35526:SF3">
    <property type="entry name" value="ANTI-SIGMA-F FACTOR RSBW"/>
    <property type="match status" value="1"/>
</dbReference>
<dbReference type="EMBL" id="JAKEVZ010000024">
    <property type="protein sequence ID" value="MCF1753241.1"/>
    <property type="molecule type" value="Genomic_DNA"/>
</dbReference>
<evidence type="ECO:0000259" key="2">
    <source>
        <dbReference type="Pfam" id="PF13581"/>
    </source>
</evidence>
<organism evidence="3 4">
    <name type="scientific">Mariniradius sediminis</name>
    <dbReference type="NCBI Taxonomy" id="2909237"/>
    <lineage>
        <taxon>Bacteria</taxon>
        <taxon>Pseudomonadati</taxon>
        <taxon>Bacteroidota</taxon>
        <taxon>Cytophagia</taxon>
        <taxon>Cytophagales</taxon>
        <taxon>Cyclobacteriaceae</taxon>
        <taxon>Mariniradius</taxon>
    </lineage>
</organism>
<comment type="caution">
    <text evidence="3">The sequence shown here is derived from an EMBL/GenBank/DDBJ whole genome shotgun (WGS) entry which is preliminary data.</text>
</comment>
<keyword evidence="3" id="KW-0547">Nucleotide-binding</keyword>
<keyword evidence="1" id="KW-0418">Kinase</keyword>
<proteinExistence type="predicted"/>
<keyword evidence="3" id="KW-0067">ATP-binding</keyword>
<dbReference type="Pfam" id="PF13581">
    <property type="entry name" value="HATPase_c_2"/>
    <property type="match status" value="1"/>
</dbReference>
<gene>
    <name evidence="3" type="ORF">L0U89_19425</name>
</gene>
<dbReference type="PANTHER" id="PTHR35526">
    <property type="entry name" value="ANTI-SIGMA-F FACTOR RSBW-RELATED"/>
    <property type="match status" value="1"/>
</dbReference>
<protein>
    <submittedName>
        <fullName evidence="3">ATP-binding protein</fullName>
    </submittedName>
</protein>